<dbReference type="Proteomes" id="UP000185151">
    <property type="component" value="Unassembled WGS sequence"/>
</dbReference>
<evidence type="ECO:0000313" key="1">
    <source>
        <dbReference type="EMBL" id="SIO57782.1"/>
    </source>
</evidence>
<sequence>MAVFMIVPTSDPAKLDTAIQQQFSSDALKLPRGEWLVKFTGTTQELSSQLNITNGESGSAVVVGILNYFGHAPTNIWEWLQSRWG</sequence>
<proteinExistence type="predicted"/>
<dbReference type="AlphaFoldDB" id="A0A1N6KMJ0"/>
<gene>
    <name evidence="1" type="ORF">SAMN05444165_3952</name>
</gene>
<keyword evidence="2" id="KW-1185">Reference proteome</keyword>
<evidence type="ECO:0000313" key="2">
    <source>
        <dbReference type="Proteomes" id="UP000185151"/>
    </source>
</evidence>
<dbReference type="EMBL" id="FSRU01000002">
    <property type="protein sequence ID" value="SIO57782.1"/>
    <property type="molecule type" value="Genomic_DNA"/>
</dbReference>
<accession>A0A1N6KMJ0</accession>
<name>A0A1N6KMJ0_9BURK</name>
<protein>
    <submittedName>
        <fullName evidence="1">Uncharacterized protein</fullName>
    </submittedName>
</protein>
<reference evidence="1 2" key="1">
    <citation type="submission" date="2016-11" db="EMBL/GenBank/DDBJ databases">
        <authorList>
            <person name="Jaros S."/>
            <person name="Januszkiewicz K."/>
            <person name="Wedrychowicz H."/>
        </authorList>
    </citation>
    <scope>NUCLEOTIDE SEQUENCE [LARGE SCALE GENOMIC DNA]</scope>
    <source>
        <strain evidence="1 2">GAS95</strain>
    </source>
</reference>
<organism evidence="1 2">
    <name type="scientific">Paraburkholderia phenazinium</name>
    <dbReference type="NCBI Taxonomy" id="60549"/>
    <lineage>
        <taxon>Bacteria</taxon>
        <taxon>Pseudomonadati</taxon>
        <taxon>Pseudomonadota</taxon>
        <taxon>Betaproteobacteria</taxon>
        <taxon>Burkholderiales</taxon>
        <taxon>Burkholderiaceae</taxon>
        <taxon>Paraburkholderia</taxon>
    </lineage>
</organism>